<accession>A0A0R1M1A7</accession>
<comment type="caution">
    <text evidence="11">The sequence shown here is derived from an EMBL/GenBank/DDBJ whole genome shotgun (WGS) entry which is preliminary data.</text>
</comment>
<keyword evidence="4 8" id="KW-0812">Transmembrane</keyword>
<keyword evidence="2 8" id="KW-1003">Cell membrane</keyword>
<dbReference type="Pfam" id="PF03799">
    <property type="entry name" value="FtsQ_DivIB_C"/>
    <property type="match status" value="1"/>
</dbReference>
<evidence type="ECO:0000256" key="4">
    <source>
        <dbReference type="ARBA" id="ARBA00022692"/>
    </source>
</evidence>
<dbReference type="GO" id="GO:0043093">
    <property type="term" value="P:FtsZ-dependent cytokinesis"/>
    <property type="evidence" value="ECO:0007669"/>
    <property type="project" value="UniProtKB-UniRule"/>
</dbReference>
<dbReference type="InterPro" id="IPR034746">
    <property type="entry name" value="POTRA"/>
</dbReference>
<feature type="region of interest" description="Disordered" evidence="9">
    <location>
        <begin position="1"/>
        <end position="26"/>
    </location>
</feature>
<comment type="function">
    <text evidence="8">Cell division protein that may be involved in stabilizing or promoting the assembly of the division complex.</text>
</comment>
<dbReference type="PANTHER" id="PTHR37820:SF1">
    <property type="entry name" value="CELL DIVISION PROTEIN FTSQ"/>
    <property type="match status" value="1"/>
</dbReference>
<evidence type="ECO:0000256" key="8">
    <source>
        <dbReference type="HAMAP-Rule" id="MF_00912"/>
    </source>
</evidence>
<dbReference type="InterPro" id="IPR005548">
    <property type="entry name" value="Cell_div_FtsQ/DivIB_C"/>
</dbReference>
<dbReference type="OrthoDB" id="1819027at2"/>
<evidence type="ECO:0000256" key="5">
    <source>
        <dbReference type="ARBA" id="ARBA00022989"/>
    </source>
</evidence>
<gene>
    <name evidence="8" type="primary">divIB</name>
    <name evidence="11" type="ORF">FC81_GL001562</name>
</gene>
<keyword evidence="12" id="KW-1185">Reference proteome</keyword>
<keyword evidence="7 8" id="KW-0131">Cell cycle</keyword>
<feature type="transmembrane region" description="Helical" evidence="8">
    <location>
        <begin position="63"/>
        <end position="82"/>
    </location>
</feature>
<evidence type="ECO:0000256" key="1">
    <source>
        <dbReference type="ARBA" id="ARBA00004370"/>
    </source>
</evidence>
<keyword evidence="6 8" id="KW-0472">Membrane</keyword>
<evidence type="ECO:0000256" key="3">
    <source>
        <dbReference type="ARBA" id="ARBA00022618"/>
    </source>
</evidence>
<dbReference type="Proteomes" id="UP000051621">
    <property type="component" value="Unassembled WGS sequence"/>
</dbReference>
<name>A0A0R1M1A7_9LACO</name>
<dbReference type="EMBL" id="AZEF01000027">
    <property type="protein sequence ID" value="KRL01417.1"/>
    <property type="molecule type" value="Genomic_DNA"/>
</dbReference>
<proteinExistence type="inferred from homology"/>
<keyword evidence="3 8" id="KW-0132">Cell division</keyword>
<comment type="similarity">
    <text evidence="8">Belongs to the FtsQ/DivIB family. DivIB subfamily.</text>
</comment>
<reference evidence="11 12" key="1">
    <citation type="journal article" date="2015" name="Genome Announc.">
        <title>Expanding the biotechnology potential of lactobacilli through comparative genomics of 213 strains and associated genera.</title>
        <authorList>
            <person name="Sun Z."/>
            <person name="Harris H.M."/>
            <person name="McCann A."/>
            <person name="Guo C."/>
            <person name="Argimon S."/>
            <person name="Zhang W."/>
            <person name="Yang X."/>
            <person name="Jeffery I.B."/>
            <person name="Cooney J.C."/>
            <person name="Kagawa T.F."/>
            <person name="Liu W."/>
            <person name="Song Y."/>
            <person name="Salvetti E."/>
            <person name="Wrobel A."/>
            <person name="Rasinkangas P."/>
            <person name="Parkhill J."/>
            <person name="Rea M.C."/>
            <person name="O'Sullivan O."/>
            <person name="Ritari J."/>
            <person name="Douillard F.P."/>
            <person name="Paul Ross R."/>
            <person name="Yang R."/>
            <person name="Briner A.E."/>
            <person name="Felis G.E."/>
            <person name="de Vos W.M."/>
            <person name="Barrangou R."/>
            <person name="Klaenhammer T.R."/>
            <person name="Caufield P.W."/>
            <person name="Cui Y."/>
            <person name="Zhang H."/>
            <person name="O'Toole P.W."/>
        </authorList>
    </citation>
    <scope>NUCLEOTIDE SEQUENCE [LARGE SCALE GENOMIC DNA]</scope>
    <source>
        <strain evidence="11 12">DSM 19910</strain>
    </source>
</reference>
<dbReference type="GO" id="GO:0032153">
    <property type="term" value="C:cell division site"/>
    <property type="evidence" value="ECO:0007669"/>
    <property type="project" value="UniProtKB-UniRule"/>
</dbReference>
<dbReference type="InterPro" id="IPR026580">
    <property type="entry name" value="DivIB"/>
</dbReference>
<evidence type="ECO:0000256" key="9">
    <source>
        <dbReference type="SAM" id="MobiDB-lite"/>
    </source>
</evidence>
<evidence type="ECO:0000256" key="6">
    <source>
        <dbReference type="ARBA" id="ARBA00023136"/>
    </source>
</evidence>
<evidence type="ECO:0000256" key="7">
    <source>
        <dbReference type="ARBA" id="ARBA00023306"/>
    </source>
</evidence>
<protein>
    <recommendedName>
        <fullName evidence="8">Cell division protein DivIB</fullName>
    </recommendedName>
</protein>
<evidence type="ECO:0000259" key="10">
    <source>
        <dbReference type="PROSITE" id="PS51779"/>
    </source>
</evidence>
<feature type="compositionally biased region" description="Basic residues" evidence="9">
    <location>
        <begin position="1"/>
        <end position="11"/>
    </location>
</feature>
<evidence type="ECO:0000313" key="11">
    <source>
        <dbReference type="EMBL" id="KRL01417.1"/>
    </source>
</evidence>
<evidence type="ECO:0000313" key="12">
    <source>
        <dbReference type="Proteomes" id="UP000051621"/>
    </source>
</evidence>
<sequence>MSKLKKNKFKSQVKSPLTPWEQAQQERKQKLQRKKHNFFKRERIGNKLPDLVRQRRKILYRHLTFNLVLFLVLGLIALYLILPISKVQKLMVSGTDQLTQKAIIKAGGVRTDNLIIKVLLNEEKIKTSVKEKVTEIKDVKLVIKGTTVNYKVKEFPIVGYVAEKGKYYRLNSRGEVSKVRRDEAQGNYPLYYDFRNQRRLAALAKQIAGLPSNLRSAISEIHYTPSDVNSEKIKIYMNDGNEVIASISTLAQKMVYYPSIKAKASNKILVDFEVGAYSYPLK</sequence>
<dbReference type="AlphaFoldDB" id="A0A0R1M1A7"/>
<dbReference type="PROSITE" id="PS51779">
    <property type="entry name" value="POTRA"/>
    <property type="match status" value="1"/>
</dbReference>
<dbReference type="RefSeq" id="WP_057744968.1">
    <property type="nucleotide sequence ID" value="NZ_AZEF01000027.1"/>
</dbReference>
<dbReference type="Gene3D" id="3.40.50.10960">
    <property type="match status" value="1"/>
</dbReference>
<feature type="domain" description="POTRA" evidence="10">
    <location>
        <begin position="85"/>
        <end position="155"/>
    </location>
</feature>
<dbReference type="PANTHER" id="PTHR37820">
    <property type="entry name" value="CELL DIVISION PROTEIN DIVIB"/>
    <property type="match status" value="1"/>
</dbReference>
<dbReference type="InterPro" id="IPR050487">
    <property type="entry name" value="FtsQ_DivIB"/>
</dbReference>
<dbReference type="HAMAP" id="MF_00912">
    <property type="entry name" value="DivIB"/>
    <property type="match status" value="1"/>
</dbReference>
<evidence type="ECO:0000256" key="2">
    <source>
        <dbReference type="ARBA" id="ARBA00022475"/>
    </source>
</evidence>
<dbReference type="GO" id="GO:0005886">
    <property type="term" value="C:plasma membrane"/>
    <property type="evidence" value="ECO:0007669"/>
    <property type="project" value="UniProtKB-SubCell"/>
</dbReference>
<keyword evidence="5 8" id="KW-1133">Transmembrane helix</keyword>
<comment type="subcellular location">
    <subcellularLocation>
        <location evidence="8">Cell membrane</location>
        <topology evidence="8">Single-pass type II membrane protein</topology>
    </subcellularLocation>
    <subcellularLocation>
        <location evidence="1">Membrane</location>
    </subcellularLocation>
    <text evidence="8">Localizes to the division septum.</text>
</comment>
<dbReference type="STRING" id="1423731.FC81_GL001562"/>
<dbReference type="PATRIC" id="fig|1423731.3.peg.1603"/>
<organism evidence="11 12">
    <name type="scientific">Liquorilactobacillus capillatus DSM 19910</name>
    <dbReference type="NCBI Taxonomy" id="1423731"/>
    <lineage>
        <taxon>Bacteria</taxon>
        <taxon>Bacillati</taxon>
        <taxon>Bacillota</taxon>
        <taxon>Bacilli</taxon>
        <taxon>Lactobacillales</taxon>
        <taxon>Lactobacillaceae</taxon>
        <taxon>Liquorilactobacillus</taxon>
    </lineage>
</organism>